<protein>
    <submittedName>
        <fullName evidence="5">LacI family transcriptional regulator</fullName>
    </submittedName>
</protein>
<feature type="domain" description="HTH lacI-type" evidence="4">
    <location>
        <begin position="8"/>
        <end position="62"/>
    </location>
</feature>
<dbReference type="Gene3D" id="3.40.50.2300">
    <property type="match status" value="2"/>
</dbReference>
<dbReference type="PANTHER" id="PTHR30146:SF109">
    <property type="entry name" value="HTH-TYPE TRANSCRIPTIONAL REGULATOR GALS"/>
    <property type="match status" value="1"/>
</dbReference>
<reference evidence="5 6" key="1">
    <citation type="submission" date="2018-05" db="EMBL/GenBank/DDBJ databases">
        <authorList>
            <person name="Goeker M."/>
            <person name="Huntemann M."/>
            <person name="Clum A."/>
            <person name="Pillay M."/>
            <person name="Palaniappan K."/>
            <person name="Varghese N."/>
            <person name="Mikhailova N."/>
            <person name="Stamatis D."/>
            <person name="Reddy T."/>
            <person name="Daum C."/>
            <person name="Shapiro N."/>
            <person name="Ivanova N."/>
            <person name="Kyrpides N."/>
            <person name="Woyke T."/>
        </authorList>
    </citation>
    <scope>NUCLEOTIDE SEQUENCE [LARGE SCALE GENOMIC DNA]</scope>
    <source>
        <strain evidence="5 6">DSM 26524</strain>
    </source>
</reference>
<dbReference type="AlphaFoldDB" id="A0AB73T1Q1"/>
<organism evidence="5 6">
    <name type="scientific">Murimonas intestini</name>
    <dbReference type="NCBI Taxonomy" id="1337051"/>
    <lineage>
        <taxon>Bacteria</taxon>
        <taxon>Bacillati</taxon>
        <taxon>Bacillota</taxon>
        <taxon>Clostridia</taxon>
        <taxon>Lachnospirales</taxon>
        <taxon>Lachnospiraceae</taxon>
        <taxon>Murimonas</taxon>
    </lineage>
</organism>
<evidence type="ECO:0000259" key="4">
    <source>
        <dbReference type="PROSITE" id="PS50932"/>
    </source>
</evidence>
<dbReference type="SUPFAM" id="SSF53822">
    <property type="entry name" value="Periplasmic binding protein-like I"/>
    <property type="match status" value="1"/>
</dbReference>
<dbReference type="Gene3D" id="1.10.260.40">
    <property type="entry name" value="lambda repressor-like DNA-binding domains"/>
    <property type="match status" value="1"/>
</dbReference>
<dbReference type="GO" id="GO:0000976">
    <property type="term" value="F:transcription cis-regulatory region binding"/>
    <property type="evidence" value="ECO:0007669"/>
    <property type="project" value="TreeGrafter"/>
</dbReference>
<dbReference type="CDD" id="cd06267">
    <property type="entry name" value="PBP1_LacI_sugar_binding-like"/>
    <property type="match status" value="1"/>
</dbReference>
<dbReference type="Pfam" id="PF00356">
    <property type="entry name" value="LacI"/>
    <property type="match status" value="1"/>
</dbReference>
<evidence type="ECO:0000313" key="5">
    <source>
        <dbReference type="EMBL" id="PWJ74051.1"/>
    </source>
</evidence>
<dbReference type="PROSITE" id="PS50932">
    <property type="entry name" value="HTH_LACI_2"/>
    <property type="match status" value="1"/>
</dbReference>
<evidence type="ECO:0000256" key="1">
    <source>
        <dbReference type="ARBA" id="ARBA00023015"/>
    </source>
</evidence>
<keyword evidence="3" id="KW-0804">Transcription</keyword>
<dbReference type="SUPFAM" id="SSF47413">
    <property type="entry name" value="lambda repressor-like DNA-binding domains"/>
    <property type="match status" value="1"/>
</dbReference>
<dbReference type="InterPro" id="IPR010982">
    <property type="entry name" value="Lambda_DNA-bd_dom_sf"/>
</dbReference>
<evidence type="ECO:0000256" key="3">
    <source>
        <dbReference type="ARBA" id="ARBA00023163"/>
    </source>
</evidence>
<evidence type="ECO:0000256" key="2">
    <source>
        <dbReference type="ARBA" id="ARBA00023125"/>
    </source>
</evidence>
<dbReference type="PANTHER" id="PTHR30146">
    <property type="entry name" value="LACI-RELATED TRANSCRIPTIONAL REPRESSOR"/>
    <property type="match status" value="1"/>
</dbReference>
<dbReference type="Proteomes" id="UP000245412">
    <property type="component" value="Unassembled WGS sequence"/>
</dbReference>
<evidence type="ECO:0000313" key="6">
    <source>
        <dbReference type="Proteomes" id="UP000245412"/>
    </source>
</evidence>
<keyword evidence="6" id="KW-1185">Reference proteome</keyword>
<accession>A0AB73T1Q1</accession>
<keyword evidence="2" id="KW-0238">DNA-binding</keyword>
<dbReference type="RefSeq" id="WP_257497829.1">
    <property type="nucleotide sequence ID" value="NZ_JANKBI010000009.1"/>
</dbReference>
<dbReference type="EMBL" id="QGGY01000010">
    <property type="protein sequence ID" value="PWJ74051.1"/>
    <property type="molecule type" value="Genomic_DNA"/>
</dbReference>
<dbReference type="Pfam" id="PF00532">
    <property type="entry name" value="Peripla_BP_1"/>
    <property type="match status" value="1"/>
</dbReference>
<sequence>MESKNKRVTLKDIADVCGYSVNTISRALRNDTRLPADTISRIQTAATELGYIRNVAASSLRCGQTNLIVAIIDDIQNPYYSEMLAQIARKLQAFNYHLFILCAQFQGMHDADALSLVISYNVSGIFLFPRAESHYMIQTINQNQIPLVFIGRELPNRTNDVVRCNDYQGGYLAGKSLIRQGHRKFAFLSGPWNSASQVLRYNGFMQALAESSISADSVREVSYKDFQDAIVSQSLKKLLIPVDYTAICAFSDLVAYSAMNTLQEEGYRIPEDVSIVGFDHLRQSLPHLLPLSSISYTANEPIADEAVDLMISRIKDPAQDIRSKILSVKLYDEGTIGAVPKETNFNRI</sequence>
<gene>
    <name evidence="5" type="ORF">C7383_11091</name>
</gene>
<dbReference type="InterPro" id="IPR000843">
    <property type="entry name" value="HTH_LacI"/>
</dbReference>
<dbReference type="SMART" id="SM00354">
    <property type="entry name" value="HTH_LACI"/>
    <property type="match status" value="1"/>
</dbReference>
<dbReference type="CDD" id="cd01392">
    <property type="entry name" value="HTH_LacI"/>
    <property type="match status" value="1"/>
</dbReference>
<dbReference type="InterPro" id="IPR028082">
    <property type="entry name" value="Peripla_BP_I"/>
</dbReference>
<dbReference type="GO" id="GO:0003700">
    <property type="term" value="F:DNA-binding transcription factor activity"/>
    <property type="evidence" value="ECO:0007669"/>
    <property type="project" value="TreeGrafter"/>
</dbReference>
<proteinExistence type="predicted"/>
<name>A0AB73T1Q1_9FIRM</name>
<comment type="caution">
    <text evidence="5">The sequence shown here is derived from an EMBL/GenBank/DDBJ whole genome shotgun (WGS) entry which is preliminary data.</text>
</comment>
<dbReference type="InterPro" id="IPR001761">
    <property type="entry name" value="Peripla_BP/Lac1_sug-bd_dom"/>
</dbReference>
<keyword evidence="1" id="KW-0805">Transcription regulation</keyword>